<dbReference type="InterPro" id="IPR036953">
    <property type="entry name" value="GreA/GreB_C_sf"/>
</dbReference>
<dbReference type="GO" id="GO:0003677">
    <property type="term" value="F:DNA binding"/>
    <property type="evidence" value="ECO:0007669"/>
    <property type="project" value="InterPro"/>
</dbReference>
<gene>
    <name evidence="1" type="ORF">HMJ28_13000</name>
</gene>
<evidence type="ECO:0000313" key="2">
    <source>
        <dbReference type="Proteomes" id="UP000528432"/>
    </source>
</evidence>
<proteinExistence type="predicted"/>
<comment type="caution">
    <text evidence="1">The sequence shown here is derived from an EMBL/GenBank/DDBJ whole genome shotgun (WGS) entry which is preliminary data.</text>
</comment>
<accession>A0A7Y3Y0I3</accession>
<protein>
    <submittedName>
        <fullName evidence="1">Uncharacterized protein</fullName>
    </submittedName>
</protein>
<dbReference type="AlphaFoldDB" id="A0A7Y3Y0I3"/>
<dbReference type="Proteomes" id="UP000528432">
    <property type="component" value="Unassembled WGS sequence"/>
</dbReference>
<dbReference type="RefSeq" id="WP_171304092.1">
    <property type="nucleotide sequence ID" value="NZ_JABFIF010000045.1"/>
</dbReference>
<dbReference type="GO" id="GO:0032784">
    <property type="term" value="P:regulation of DNA-templated transcription elongation"/>
    <property type="evidence" value="ECO:0007669"/>
    <property type="project" value="InterPro"/>
</dbReference>
<evidence type="ECO:0000313" key="1">
    <source>
        <dbReference type="EMBL" id="NOH17276.1"/>
    </source>
</evidence>
<dbReference type="EMBL" id="JABFIF010000045">
    <property type="protein sequence ID" value="NOH17276.1"/>
    <property type="molecule type" value="Genomic_DNA"/>
</dbReference>
<organism evidence="1 2">
    <name type="scientific">Clostridium cochlearium</name>
    <dbReference type="NCBI Taxonomy" id="1494"/>
    <lineage>
        <taxon>Bacteria</taxon>
        <taxon>Bacillati</taxon>
        <taxon>Bacillota</taxon>
        <taxon>Clostridia</taxon>
        <taxon>Eubacteriales</taxon>
        <taxon>Clostridiaceae</taxon>
        <taxon>Clostridium</taxon>
    </lineage>
</organism>
<name>A0A7Y3Y0I3_CLOCO</name>
<sequence>MSVESLLGKLLFGKKVNDIITIVQENEKPPKEIKYKILSVKG</sequence>
<reference evidence="1 2" key="1">
    <citation type="submission" date="2020-05" db="EMBL/GenBank/DDBJ databases">
        <title>Draft genome sequence of Clostridium cochlearium strain AGROS13 isolated from a sheep dairy farm in New Zealand.</title>
        <authorList>
            <person name="Gupta T.B."/>
            <person name="Jauregui R."/>
            <person name="Risson A.N."/>
            <person name="Brightwell G."/>
            <person name="Maclean P."/>
        </authorList>
    </citation>
    <scope>NUCLEOTIDE SEQUENCE [LARGE SCALE GENOMIC DNA]</scope>
    <source>
        <strain evidence="1 2">AGROS13</strain>
    </source>
</reference>
<dbReference type="Gene3D" id="3.10.50.30">
    <property type="entry name" value="Transcription elongation factor, GreA/GreB, C-terminal domain"/>
    <property type="match status" value="1"/>
</dbReference>